<name>A0ABT7NL67_9SPHI</name>
<evidence type="ECO:0000313" key="3">
    <source>
        <dbReference type="Proteomes" id="UP001170954"/>
    </source>
</evidence>
<feature type="transmembrane region" description="Helical" evidence="1">
    <location>
        <begin position="29"/>
        <end position="48"/>
    </location>
</feature>
<keyword evidence="1" id="KW-1133">Transmembrane helix</keyword>
<comment type="caution">
    <text evidence="2">The sequence shown here is derived from an EMBL/GenBank/DDBJ whole genome shotgun (WGS) entry which is preliminary data.</text>
</comment>
<feature type="transmembrane region" description="Helical" evidence="1">
    <location>
        <begin position="54"/>
        <end position="70"/>
    </location>
</feature>
<feature type="transmembrane region" description="Helical" evidence="1">
    <location>
        <begin position="82"/>
        <end position="99"/>
    </location>
</feature>
<keyword evidence="3" id="KW-1185">Reference proteome</keyword>
<reference evidence="2" key="1">
    <citation type="submission" date="2020-06" db="EMBL/GenBank/DDBJ databases">
        <authorList>
            <person name="Dong N."/>
        </authorList>
    </citation>
    <scope>NUCLEOTIDE SEQUENCE</scope>
    <source>
        <strain evidence="2">R1692</strain>
    </source>
</reference>
<evidence type="ECO:0000256" key="1">
    <source>
        <dbReference type="SAM" id="Phobius"/>
    </source>
</evidence>
<sequence length="298" mass="34172">MQNDVNQDLLTVFFEYKDSAMLNRAIKRYGLFGLIIGLFFSILCIHVILILNVIILPIPLVYGPLLFFIFKASLQERVDAGTVLLHLTPLISFLILFLLDPTGWYPEVHVPYMLTVFCLLTGYPVYILFKSSKLKSETAEVNKFLFVENLALLGVAAAFFFGLLFFNEVMHLDFDVNPLFVVIALMIISMGLIVWYIYTSRVDKKKEALPLVDELVHLNLARETIEFYKEKLNSIMEGEQLFLDANLSLEGLSVYANIPKHHISYIINTSLESNFYEWLAKYRIAYSIQLLNSGTDNL</sequence>
<feature type="transmembrane region" description="Helical" evidence="1">
    <location>
        <begin position="150"/>
        <end position="167"/>
    </location>
</feature>
<dbReference type="RefSeq" id="WP_286650956.1">
    <property type="nucleotide sequence ID" value="NZ_JACAGK010000015.1"/>
</dbReference>
<feature type="transmembrane region" description="Helical" evidence="1">
    <location>
        <begin position="111"/>
        <end position="129"/>
    </location>
</feature>
<keyword evidence="1" id="KW-0472">Membrane</keyword>
<keyword evidence="1" id="KW-0812">Transmembrane</keyword>
<gene>
    <name evidence="2" type="ORF">HX018_07010</name>
</gene>
<reference evidence="2" key="2">
    <citation type="journal article" date="2022" name="Sci. Total Environ.">
        <title>Prevalence, transmission, and molecular epidemiology of tet(X)-positive bacteria among humans, animals, and environmental niches in China: An epidemiological, and genomic-based study.</title>
        <authorList>
            <person name="Dong N."/>
            <person name="Zeng Y."/>
            <person name="Cai C."/>
            <person name="Sun C."/>
            <person name="Lu J."/>
            <person name="Liu C."/>
            <person name="Zhou H."/>
            <person name="Sun Q."/>
            <person name="Shu L."/>
            <person name="Wang H."/>
            <person name="Wang Y."/>
            <person name="Wang S."/>
            <person name="Wu C."/>
            <person name="Chan E.W."/>
            <person name="Chen G."/>
            <person name="Shen Z."/>
            <person name="Chen S."/>
            <person name="Zhang R."/>
        </authorList>
    </citation>
    <scope>NUCLEOTIDE SEQUENCE</scope>
    <source>
        <strain evidence="2">R1692</strain>
    </source>
</reference>
<feature type="transmembrane region" description="Helical" evidence="1">
    <location>
        <begin position="179"/>
        <end position="198"/>
    </location>
</feature>
<dbReference type="EMBL" id="JACAGK010000015">
    <property type="protein sequence ID" value="MDM1047982.1"/>
    <property type="molecule type" value="Genomic_DNA"/>
</dbReference>
<evidence type="ECO:0000313" key="2">
    <source>
        <dbReference type="EMBL" id="MDM1047982.1"/>
    </source>
</evidence>
<proteinExistence type="predicted"/>
<dbReference type="Proteomes" id="UP001170954">
    <property type="component" value="Unassembled WGS sequence"/>
</dbReference>
<evidence type="ECO:0008006" key="4">
    <source>
        <dbReference type="Google" id="ProtNLM"/>
    </source>
</evidence>
<accession>A0ABT7NL67</accession>
<protein>
    <recommendedName>
        <fullName evidence="4">HTH araC/xylS-type domain-containing protein</fullName>
    </recommendedName>
</protein>
<organism evidence="2 3">
    <name type="scientific">Sphingobacterium hotanense</name>
    <dbReference type="NCBI Taxonomy" id="649196"/>
    <lineage>
        <taxon>Bacteria</taxon>
        <taxon>Pseudomonadati</taxon>
        <taxon>Bacteroidota</taxon>
        <taxon>Sphingobacteriia</taxon>
        <taxon>Sphingobacteriales</taxon>
        <taxon>Sphingobacteriaceae</taxon>
        <taxon>Sphingobacterium</taxon>
    </lineage>
</organism>